<evidence type="ECO:0000313" key="4">
    <source>
        <dbReference type="Proteomes" id="UP001596328"/>
    </source>
</evidence>
<keyword evidence="1" id="KW-1133">Transmembrane helix</keyword>
<dbReference type="Proteomes" id="UP001596328">
    <property type="component" value="Unassembled WGS sequence"/>
</dbReference>
<dbReference type="Pfam" id="PF07760">
    <property type="entry name" value="DUF1616"/>
    <property type="match status" value="1"/>
</dbReference>
<keyword evidence="1" id="KW-0472">Membrane</keyword>
<accession>A0ABD5RV83</accession>
<dbReference type="PIRSF" id="PIRSF018671">
    <property type="entry name" value="UCP018671"/>
    <property type="match status" value="1"/>
</dbReference>
<gene>
    <name evidence="3" type="ORF">ACFQE1_02795</name>
</gene>
<dbReference type="EMBL" id="JBHSWU010000012">
    <property type="protein sequence ID" value="MFC6723339.1"/>
    <property type="molecule type" value="Genomic_DNA"/>
</dbReference>
<keyword evidence="4" id="KW-1185">Reference proteome</keyword>
<name>A0ABD5RV83_9EURY</name>
<evidence type="ECO:0000256" key="1">
    <source>
        <dbReference type="SAM" id="Phobius"/>
    </source>
</evidence>
<feature type="transmembrane region" description="Helical" evidence="1">
    <location>
        <begin position="20"/>
        <end position="41"/>
    </location>
</feature>
<reference evidence="3 4" key="1">
    <citation type="journal article" date="2019" name="Int. J. Syst. Evol. Microbiol.">
        <title>The Global Catalogue of Microorganisms (GCM) 10K type strain sequencing project: providing services to taxonomists for standard genome sequencing and annotation.</title>
        <authorList>
            <consortium name="The Broad Institute Genomics Platform"/>
            <consortium name="The Broad Institute Genome Sequencing Center for Infectious Disease"/>
            <person name="Wu L."/>
            <person name="Ma J."/>
        </authorList>
    </citation>
    <scope>NUCLEOTIDE SEQUENCE [LARGE SCALE GENOMIC DNA]</scope>
    <source>
        <strain evidence="3 4">NBRC 111368</strain>
    </source>
</reference>
<feature type="domain" description="DUF1616" evidence="2">
    <location>
        <begin position="26"/>
        <end position="338"/>
    </location>
</feature>
<organism evidence="3 4">
    <name type="scientific">Halobium palmae</name>
    <dbReference type="NCBI Taxonomy" id="1776492"/>
    <lineage>
        <taxon>Archaea</taxon>
        <taxon>Methanobacteriati</taxon>
        <taxon>Methanobacteriota</taxon>
        <taxon>Stenosarchaea group</taxon>
        <taxon>Halobacteria</taxon>
        <taxon>Halobacteriales</taxon>
        <taxon>Haloferacaceae</taxon>
        <taxon>Halobium</taxon>
    </lineage>
</organism>
<dbReference type="AlphaFoldDB" id="A0ABD5RV83"/>
<feature type="transmembrane region" description="Helical" evidence="1">
    <location>
        <begin position="48"/>
        <end position="68"/>
    </location>
</feature>
<evidence type="ECO:0000313" key="3">
    <source>
        <dbReference type="EMBL" id="MFC6723339.1"/>
    </source>
</evidence>
<feature type="transmembrane region" description="Helical" evidence="1">
    <location>
        <begin position="182"/>
        <end position="204"/>
    </location>
</feature>
<protein>
    <submittedName>
        <fullName evidence="3">DUF1616 domain-containing protein</fullName>
    </submittedName>
</protein>
<feature type="transmembrane region" description="Helical" evidence="1">
    <location>
        <begin position="127"/>
        <end position="145"/>
    </location>
</feature>
<sequence>MAEQSLWWYVLPEPIRELPADLAALVALVGLTIGAVFLPVVNESVVRIALGLPFVLFVPGYAFIAALFPETGSTFERPGVAEWLTESPLERGGIDGIERVALSFGTSIAIVPLLGLVLNFTPWGIRLVPIVITVGGFSLVATAIASQRRRALASEDRFAVPYRSWGKTGREELLRPSTKGDAVLNVVLVASLLLAVGSVGYAVAVPKQGESFSELYLLTENESGALVADDYPTEFTAGDSQSLIVGIGNHEHQRMNYTVVTALQRVSIENNTTRVREQTELHRFQTTLPSNETWQLEHTVTPRLTGERLRLVYLLYRGAPPEDPTVANAYRENHLWVNVTARNASSTARIGPR</sequence>
<dbReference type="InterPro" id="IPR011674">
    <property type="entry name" value="DUF1616"/>
</dbReference>
<keyword evidence="1" id="KW-0812">Transmembrane</keyword>
<proteinExistence type="predicted"/>
<comment type="caution">
    <text evidence="3">The sequence shown here is derived from an EMBL/GenBank/DDBJ whole genome shotgun (WGS) entry which is preliminary data.</text>
</comment>
<evidence type="ECO:0000259" key="2">
    <source>
        <dbReference type="Pfam" id="PF07760"/>
    </source>
</evidence>
<dbReference type="InterPro" id="IPR014495">
    <property type="entry name" value="UCP018671"/>
</dbReference>